<reference evidence="5 6" key="1">
    <citation type="submission" date="2014-06" db="EMBL/GenBank/DDBJ databases">
        <authorList>
            <person name="Swart Estienne"/>
        </authorList>
    </citation>
    <scope>NUCLEOTIDE SEQUENCE [LARGE SCALE GENOMIC DNA]</scope>
    <source>
        <strain evidence="5 6">130c</strain>
    </source>
</reference>
<evidence type="ECO:0000256" key="1">
    <source>
        <dbReference type="ARBA" id="ARBA00022737"/>
    </source>
</evidence>
<dbReference type="OrthoDB" id="313257at2759"/>
<feature type="region of interest" description="Disordered" evidence="3">
    <location>
        <begin position="647"/>
        <end position="674"/>
    </location>
</feature>
<feature type="compositionally biased region" description="Low complexity" evidence="3">
    <location>
        <begin position="647"/>
        <end position="666"/>
    </location>
</feature>
<feature type="compositionally biased region" description="Basic and acidic residues" evidence="3">
    <location>
        <begin position="31"/>
        <end position="117"/>
    </location>
</feature>
<protein>
    <submittedName>
        <fullName evidence="5">Kh domain containing protein</fullName>
    </submittedName>
</protein>
<dbReference type="CDD" id="cd00105">
    <property type="entry name" value="KH-I"/>
    <property type="match status" value="1"/>
</dbReference>
<dbReference type="InterPro" id="IPR036612">
    <property type="entry name" value="KH_dom_type_1_sf"/>
</dbReference>
<proteinExistence type="predicted"/>
<feature type="compositionally biased region" description="Polar residues" evidence="3">
    <location>
        <begin position="118"/>
        <end position="133"/>
    </location>
</feature>
<dbReference type="InterPro" id="IPR055256">
    <property type="entry name" value="KH_1_KHDC4/BBP-like"/>
</dbReference>
<gene>
    <name evidence="5" type="primary">Contig12928.g13790</name>
    <name evidence="5" type="ORF">STYLEM_15513</name>
</gene>
<feature type="domain" description="K Homology" evidence="4">
    <location>
        <begin position="421"/>
        <end position="493"/>
    </location>
</feature>
<feature type="region of interest" description="Disordered" evidence="3">
    <location>
        <begin position="718"/>
        <end position="750"/>
    </location>
</feature>
<dbReference type="Pfam" id="PF22675">
    <property type="entry name" value="KH-I_KHDC4-BBP"/>
    <property type="match status" value="1"/>
</dbReference>
<evidence type="ECO:0000313" key="5">
    <source>
        <dbReference type="EMBL" id="CDW86418.1"/>
    </source>
</evidence>
<accession>A0A078B046</accession>
<evidence type="ECO:0000313" key="6">
    <source>
        <dbReference type="Proteomes" id="UP000039865"/>
    </source>
</evidence>
<dbReference type="Pfam" id="PF00013">
    <property type="entry name" value="KH_1"/>
    <property type="match status" value="2"/>
</dbReference>
<evidence type="ECO:0000256" key="3">
    <source>
        <dbReference type="SAM" id="MobiDB-lite"/>
    </source>
</evidence>
<sequence length="750" mass="85208">MGKYSKSRSRSTDRKRDHRHKDKKKHRRHSRSGERVESRREERPRDRDRKYDDHSSKSSRDEKGHNSHDDSNGRGRSENHSSDRRQVEQPLSREEEYKKYQQQQEEEKRREARRSRFSDQPNLPPNSNGNAQIDQKVLMPPPAVPQKKKKFVWTDADAEDLKQQQLKDKRMSLDESHPALMFGANPSLMQNLSPAILNALQDSSKIKKKIYLPKNTGVNYIGLLIGPRGLYQKRLEEESGCKILIRGKGSQKEGSAPQPDDNDEQHVLVIGDSAESVRRAQNAIERVISADDSTRNKIREEQLNVAQQINNQVLPNSQMDDSMMTPYGPPSPYAYIIPVPNDCVGLIIGKGGDTIRQLQMESGAKIQVAKKEIPNSNLRNVFVEGVPEKYQRAKEMIEEIIREHRRTADPQIHVGDVNPFAGPHQKIKVPDKFVGLIIGKNGENLRGIAQRSNTKIFVPQKNTDPGSEERTIEADGDAQSCEIARQEILSLIQRYMSQSSSSNFDYSKNPYGSGIAVYNQQKLASDGQAINGAVPDSLKPESGSFASNLLTENPMIAYASMQLTGWSYDDQSQQMDRKNTFCLYKFLASKQGERTDQEHTGQYGQEGYDYNAYQNYYGAAAGTDPNYDAAYYQQYYGQQYYDQSYAQQKTDQPANPNPEQQQPAAEGQIATDQQQQQYNQEYYNQYYQQYYQQAGAQGGQGDYAAYYQQQQQYYAGLGYEHQPDTGAYPPVVGQEQIAGDQQTPNQQPGQ</sequence>
<dbReference type="Gene3D" id="3.30.1370.10">
    <property type="entry name" value="K Homology domain, type 1"/>
    <property type="match status" value="3"/>
</dbReference>
<dbReference type="InterPro" id="IPR004088">
    <property type="entry name" value="KH_dom_type_1"/>
</dbReference>
<dbReference type="GO" id="GO:0003723">
    <property type="term" value="F:RNA binding"/>
    <property type="evidence" value="ECO:0007669"/>
    <property type="project" value="UniProtKB-UniRule"/>
</dbReference>
<dbReference type="PROSITE" id="PS50084">
    <property type="entry name" value="KH_TYPE_1"/>
    <property type="match status" value="3"/>
</dbReference>
<keyword evidence="6" id="KW-1185">Reference proteome</keyword>
<feature type="domain" description="K Homology" evidence="4">
    <location>
        <begin position="331"/>
        <end position="402"/>
    </location>
</feature>
<dbReference type="Proteomes" id="UP000039865">
    <property type="component" value="Unassembled WGS sequence"/>
</dbReference>
<dbReference type="SUPFAM" id="SSF54791">
    <property type="entry name" value="Eukaryotic type KH-domain (KH-domain type I)"/>
    <property type="match status" value="3"/>
</dbReference>
<feature type="domain" description="K Homology" evidence="4">
    <location>
        <begin position="204"/>
        <end position="289"/>
    </location>
</feature>
<keyword evidence="2" id="KW-0694">RNA-binding</keyword>
<feature type="compositionally biased region" description="Basic residues" evidence="3">
    <location>
        <begin position="16"/>
        <end position="30"/>
    </location>
</feature>
<dbReference type="EMBL" id="CCKQ01014624">
    <property type="protein sequence ID" value="CDW86418.1"/>
    <property type="molecule type" value="Genomic_DNA"/>
</dbReference>
<feature type="region of interest" description="Disordered" evidence="3">
    <location>
        <begin position="1"/>
        <end position="134"/>
    </location>
</feature>
<evidence type="ECO:0000256" key="2">
    <source>
        <dbReference type="PROSITE-ProRule" id="PRU00117"/>
    </source>
</evidence>
<name>A0A078B046_STYLE</name>
<feature type="compositionally biased region" description="Polar residues" evidence="3">
    <location>
        <begin position="739"/>
        <end position="750"/>
    </location>
</feature>
<evidence type="ECO:0000259" key="4">
    <source>
        <dbReference type="SMART" id="SM00322"/>
    </source>
</evidence>
<dbReference type="InterPro" id="IPR004087">
    <property type="entry name" value="KH_dom"/>
</dbReference>
<dbReference type="InParanoid" id="A0A078B046"/>
<keyword evidence="1" id="KW-0677">Repeat</keyword>
<organism evidence="5 6">
    <name type="scientific">Stylonychia lemnae</name>
    <name type="common">Ciliate</name>
    <dbReference type="NCBI Taxonomy" id="5949"/>
    <lineage>
        <taxon>Eukaryota</taxon>
        <taxon>Sar</taxon>
        <taxon>Alveolata</taxon>
        <taxon>Ciliophora</taxon>
        <taxon>Intramacronucleata</taxon>
        <taxon>Spirotrichea</taxon>
        <taxon>Stichotrichia</taxon>
        <taxon>Sporadotrichida</taxon>
        <taxon>Oxytrichidae</taxon>
        <taxon>Stylonychinae</taxon>
        <taxon>Stylonychia</taxon>
    </lineage>
</organism>
<dbReference type="SMART" id="SM00322">
    <property type="entry name" value="KH"/>
    <property type="match status" value="3"/>
</dbReference>
<dbReference type="AlphaFoldDB" id="A0A078B046"/>
<dbReference type="PANTHER" id="PTHR10288">
    <property type="entry name" value="KH DOMAIN CONTAINING RNA BINDING PROTEIN"/>
    <property type="match status" value="1"/>
</dbReference>